<dbReference type="SUPFAM" id="SSF47384">
    <property type="entry name" value="Homodimeric domain of signal transducing histidine kinase"/>
    <property type="match status" value="1"/>
</dbReference>
<dbReference type="FunFam" id="1.10.287.130:FF:000001">
    <property type="entry name" value="Two-component sensor histidine kinase"/>
    <property type="match status" value="1"/>
</dbReference>
<comment type="caution">
    <text evidence="14">The sequence shown here is derived from an EMBL/GenBank/DDBJ whole genome shotgun (WGS) entry which is preliminary data.</text>
</comment>
<dbReference type="InterPro" id="IPR004358">
    <property type="entry name" value="Sig_transdc_His_kin-like_C"/>
</dbReference>
<evidence type="ECO:0000256" key="2">
    <source>
        <dbReference type="ARBA" id="ARBA00004236"/>
    </source>
</evidence>
<comment type="subcellular location">
    <subcellularLocation>
        <location evidence="2">Cell membrane</location>
    </subcellularLocation>
</comment>
<dbReference type="GO" id="GO:0005886">
    <property type="term" value="C:plasma membrane"/>
    <property type="evidence" value="ECO:0007669"/>
    <property type="project" value="UniProtKB-SubCell"/>
</dbReference>
<keyword evidence="6 11" id="KW-0812">Transmembrane</keyword>
<dbReference type="RefSeq" id="WP_221497054.1">
    <property type="nucleotide sequence ID" value="NZ_JACHJB010000003.1"/>
</dbReference>
<evidence type="ECO:0000256" key="9">
    <source>
        <dbReference type="ARBA" id="ARBA00023012"/>
    </source>
</evidence>
<accession>A0A7X0C7N8</accession>
<dbReference type="PROSITE" id="PS50109">
    <property type="entry name" value="HIS_KIN"/>
    <property type="match status" value="1"/>
</dbReference>
<dbReference type="InterPro" id="IPR003661">
    <property type="entry name" value="HisK_dim/P_dom"/>
</dbReference>
<dbReference type="InterPro" id="IPR003660">
    <property type="entry name" value="HAMP_dom"/>
</dbReference>
<sequence length="370" mass="39370">MMSLRIRLVLTVVGLLAVAVTLVAGATFGAVQDWRGPGDSRLLALTGERQLVAAADELTERIAFVMIGTTGFTLAGLTLLAAHLIRRGLRPLDRIVETAAAIGDGDLGRRVETAPPDTEVGRLGAALNAMLGQIESAFREREASEDRLRRFIADASHELRTPMATIRGYAELFRRGAAIRQDDLAKTMRRIEAEATRMGSLVDEMLLLARLDQGRPLDREPVDLTVLVTDAVADTLAIEPDRPLSLDCDAPVVVLGDVARLRQAVGNLLVNVLDHTPPGTAARVRVEARAGHAVVEVADEGPGLPPDQRALVFERFHRGRQGRGDGERRPGAGLGLAIVAAVAAAHGGDVTVTSEPGRGAAFGMRLPAHP</sequence>
<keyword evidence="10 11" id="KW-0472">Membrane</keyword>
<name>A0A7X0C7N8_9ACTN</name>
<evidence type="ECO:0000256" key="8">
    <source>
        <dbReference type="ARBA" id="ARBA00022989"/>
    </source>
</evidence>
<evidence type="ECO:0000256" key="7">
    <source>
        <dbReference type="ARBA" id="ARBA00022777"/>
    </source>
</evidence>
<evidence type="ECO:0000256" key="10">
    <source>
        <dbReference type="ARBA" id="ARBA00023136"/>
    </source>
</evidence>
<feature type="transmembrane region" description="Helical" evidence="11">
    <location>
        <begin position="62"/>
        <end position="85"/>
    </location>
</feature>
<dbReference type="Pfam" id="PF02518">
    <property type="entry name" value="HATPase_c"/>
    <property type="match status" value="1"/>
</dbReference>
<dbReference type="InterPro" id="IPR036097">
    <property type="entry name" value="HisK_dim/P_sf"/>
</dbReference>
<evidence type="ECO:0000313" key="14">
    <source>
        <dbReference type="EMBL" id="MBB6350037.1"/>
    </source>
</evidence>
<keyword evidence="7 14" id="KW-0418">Kinase</keyword>
<evidence type="ECO:0000313" key="15">
    <source>
        <dbReference type="Proteomes" id="UP000583800"/>
    </source>
</evidence>
<dbReference type="SMART" id="SM00387">
    <property type="entry name" value="HATPase_c"/>
    <property type="match status" value="1"/>
</dbReference>
<dbReference type="PROSITE" id="PS50885">
    <property type="entry name" value="HAMP"/>
    <property type="match status" value="1"/>
</dbReference>
<evidence type="ECO:0000256" key="1">
    <source>
        <dbReference type="ARBA" id="ARBA00000085"/>
    </source>
</evidence>
<feature type="domain" description="HAMP" evidence="13">
    <location>
        <begin position="86"/>
        <end position="139"/>
    </location>
</feature>
<dbReference type="Gene3D" id="6.10.340.10">
    <property type="match status" value="1"/>
</dbReference>
<evidence type="ECO:0000259" key="13">
    <source>
        <dbReference type="PROSITE" id="PS50885"/>
    </source>
</evidence>
<dbReference type="GO" id="GO:0000155">
    <property type="term" value="F:phosphorelay sensor kinase activity"/>
    <property type="evidence" value="ECO:0007669"/>
    <property type="project" value="InterPro"/>
</dbReference>
<dbReference type="InterPro" id="IPR003594">
    <property type="entry name" value="HATPase_dom"/>
</dbReference>
<proteinExistence type="predicted"/>
<evidence type="ECO:0000256" key="5">
    <source>
        <dbReference type="ARBA" id="ARBA00022679"/>
    </source>
</evidence>
<dbReference type="Proteomes" id="UP000583800">
    <property type="component" value="Unassembled WGS sequence"/>
</dbReference>
<evidence type="ECO:0000256" key="6">
    <source>
        <dbReference type="ARBA" id="ARBA00022692"/>
    </source>
</evidence>
<keyword evidence="9" id="KW-0902">Two-component regulatory system</keyword>
<keyword evidence="5 14" id="KW-0808">Transferase</keyword>
<dbReference type="SUPFAM" id="SSF158472">
    <property type="entry name" value="HAMP domain-like"/>
    <property type="match status" value="1"/>
</dbReference>
<dbReference type="PANTHER" id="PTHR45436">
    <property type="entry name" value="SENSOR HISTIDINE KINASE YKOH"/>
    <property type="match status" value="1"/>
</dbReference>
<dbReference type="SUPFAM" id="SSF55874">
    <property type="entry name" value="ATPase domain of HSP90 chaperone/DNA topoisomerase II/histidine kinase"/>
    <property type="match status" value="1"/>
</dbReference>
<dbReference type="CDD" id="cd00075">
    <property type="entry name" value="HATPase"/>
    <property type="match status" value="1"/>
</dbReference>
<dbReference type="PRINTS" id="PR00344">
    <property type="entry name" value="BCTRLSENSOR"/>
</dbReference>
<dbReference type="AlphaFoldDB" id="A0A7X0C7N8"/>
<keyword evidence="4" id="KW-0597">Phosphoprotein</keyword>
<comment type="catalytic activity">
    <reaction evidence="1">
        <text>ATP + protein L-histidine = ADP + protein N-phospho-L-histidine.</text>
        <dbReference type="EC" id="2.7.13.3"/>
    </reaction>
</comment>
<dbReference type="Pfam" id="PF00512">
    <property type="entry name" value="HisKA"/>
    <property type="match status" value="1"/>
</dbReference>
<dbReference type="Gene3D" id="3.30.565.10">
    <property type="entry name" value="Histidine kinase-like ATPase, C-terminal domain"/>
    <property type="match status" value="1"/>
</dbReference>
<dbReference type="PANTHER" id="PTHR45436:SF5">
    <property type="entry name" value="SENSOR HISTIDINE KINASE TRCS"/>
    <property type="match status" value="1"/>
</dbReference>
<dbReference type="EC" id="2.7.13.3" evidence="3"/>
<evidence type="ECO:0000256" key="3">
    <source>
        <dbReference type="ARBA" id="ARBA00012438"/>
    </source>
</evidence>
<keyword evidence="8 11" id="KW-1133">Transmembrane helix</keyword>
<gene>
    <name evidence="14" type="ORF">FHU36_006609</name>
</gene>
<feature type="domain" description="Histidine kinase" evidence="12">
    <location>
        <begin position="154"/>
        <end position="370"/>
    </location>
</feature>
<evidence type="ECO:0000256" key="11">
    <source>
        <dbReference type="SAM" id="Phobius"/>
    </source>
</evidence>
<dbReference type="Pfam" id="PF00672">
    <property type="entry name" value="HAMP"/>
    <property type="match status" value="1"/>
</dbReference>
<reference evidence="14 15" key="1">
    <citation type="submission" date="2020-08" db="EMBL/GenBank/DDBJ databases">
        <title>Sequencing the genomes of 1000 actinobacteria strains.</title>
        <authorList>
            <person name="Klenk H.-P."/>
        </authorList>
    </citation>
    <scope>NUCLEOTIDE SEQUENCE [LARGE SCALE GENOMIC DNA]</scope>
    <source>
        <strain evidence="14 15">DSM 45913</strain>
    </source>
</reference>
<dbReference type="InterPro" id="IPR005467">
    <property type="entry name" value="His_kinase_dom"/>
</dbReference>
<dbReference type="SMART" id="SM00388">
    <property type="entry name" value="HisKA"/>
    <property type="match status" value="1"/>
</dbReference>
<evidence type="ECO:0000256" key="4">
    <source>
        <dbReference type="ARBA" id="ARBA00022553"/>
    </source>
</evidence>
<dbReference type="InterPro" id="IPR036890">
    <property type="entry name" value="HATPase_C_sf"/>
</dbReference>
<organism evidence="14 15">
    <name type="scientific">Nonomuraea muscovyensis</name>
    <dbReference type="NCBI Taxonomy" id="1124761"/>
    <lineage>
        <taxon>Bacteria</taxon>
        <taxon>Bacillati</taxon>
        <taxon>Actinomycetota</taxon>
        <taxon>Actinomycetes</taxon>
        <taxon>Streptosporangiales</taxon>
        <taxon>Streptosporangiaceae</taxon>
        <taxon>Nonomuraea</taxon>
    </lineage>
</organism>
<dbReference type="EMBL" id="JACHJB010000003">
    <property type="protein sequence ID" value="MBB6350037.1"/>
    <property type="molecule type" value="Genomic_DNA"/>
</dbReference>
<protein>
    <recommendedName>
        <fullName evidence="3">histidine kinase</fullName>
        <ecNumber evidence="3">2.7.13.3</ecNumber>
    </recommendedName>
</protein>
<evidence type="ECO:0000259" key="12">
    <source>
        <dbReference type="PROSITE" id="PS50109"/>
    </source>
</evidence>
<dbReference type="Gene3D" id="1.10.287.130">
    <property type="match status" value="1"/>
</dbReference>
<dbReference type="CDD" id="cd06225">
    <property type="entry name" value="HAMP"/>
    <property type="match status" value="1"/>
</dbReference>
<dbReference type="SMART" id="SM00304">
    <property type="entry name" value="HAMP"/>
    <property type="match status" value="1"/>
</dbReference>
<dbReference type="CDD" id="cd00082">
    <property type="entry name" value="HisKA"/>
    <property type="match status" value="1"/>
</dbReference>
<keyword evidence="15" id="KW-1185">Reference proteome</keyword>
<dbReference type="InterPro" id="IPR050428">
    <property type="entry name" value="TCS_sensor_his_kinase"/>
</dbReference>